<dbReference type="GeneID" id="27677290"/>
<keyword evidence="2 3" id="KW-0040">ANK repeat</keyword>
<name>A0A0A2KHQ4_PENEN</name>
<dbReference type="PANTHER" id="PTHR24198:SF165">
    <property type="entry name" value="ANKYRIN REPEAT-CONTAINING PROTEIN-RELATED"/>
    <property type="match status" value="1"/>
</dbReference>
<feature type="repeat" description="ANK" evidence="3">
    <location>
        <begin position="437"/>
        <end position="470"/>
    </location>
</feature>
<protein>
    <submittedName>
        <fullName evidence="4">Uncharacterized protein</fullName>
    </submittedName>
</protein>
<dbReference type="PROSITE" id="PS50088">
    <property type="entry name" value="ANK_REPEAT"/>
    <property type="match status" value="1"/>
</dbReference>
<evidence type="ECO:0000256" key="2">
    <source>
        <dbReference type="ARBA" id="ARBA00023043"/>
    </source>
</evidence>
<reference evidence="4 5" key="1">
    <citation type="journal article" date="2015" name="Mol. Plant Microbe Interact.">
        <title>Genome, transcriptome, and functional analyses of Penicillium expansum provide new insights into secondary metabolism and pathogenicity.</title>
        <authorList>
            <person name="Ballester A.R."/>
            <person name="Marcet-Houben M."/>
            <person name="Levin E."/>
            <person name="Sela N."/>
            <person name="Selma-Lazaro C."/>
            <person name="Carmona L."/>
            <person name="Wisniewski M."/>
            <person name="Droby S."/>
            <person name="Gonzalez-Candelas L."/>
            <person name="Gabaldon T."/>
        </authorList>
    </citation>
    <scope>NUCLEOTIDE SEQUENCE [LARGE SCALE GENOMIC DNA]</scope>
    <source>
        <strain evidence="4 5">MD-8</strain>
    </source>
</reference>
<evidence type="ECO:0000313" key="4">
    <source>
        <dbReference type="EMBL" id="KGO62570.1"/>
    </source>
</evidence>
<dbReference type="Gene3D" id="1.25.40.20">
    <property type="entry name" value="Ankyrin repeat-containing domain"/>
    <property type="match status" value="3"/>
</dbReference>
<dbReference type="RefSeq" id="XP_016603101.1">
    <property type="nucleotide sequence ID" value="XM_016741871.1"/>
</dbReference>
<keyword evidence="1" id="KW-0677">Repeat</keyword>
<dbReference type="EMBL" id="JQFZ01000020">
    <property type="protein sequence ID" value="KGO62570.1"/>
    <property type="molecule type" value="Genomic_DNA"/>
</dbReference>
<dbReference type="PANTHER" id="PTHR24198">
    <property type="entry name" value="ANKYRIN REPEAT AND PROTEIN KINASE DOMAIN-CONTAINING PROTEIN"/>
    <property type="match status" value="1"/>
</dbReference>
<accession>A0A0A2KHQ4</accession>
<comment type="caution">
    <text evidence="4">The sequence shown here is derived from an EMBL/GenBank/DDBJ whole genome shotgun (WGS) entry which is preliminary data.</text>
</comment>
<dbReference type="HOGENOM" id="CLU_023339_0_0_1"/>
<dbReference type="Proteomes" id="UP000030143">
    <property type="component" value="Unassembled WGS sequence"/>
</dbReference>
<keyword evidence="5" id="KW-1185">Reference proteome</keyword>
<gene>
    <name evidence="4" type="ORF">PEX2_045960</name>
</gene>
<dbReference type="VEuPathDB" id="FungiDB:PEXP_047460"/>
<dbReference type="InterPro" id="IPR036770">
    <property type="entry name" value="Ankyrin_rpt-contain_sf"/>
</dbReference>
<evidence type="ECO:0000313" key="5">
    <source>
        <dbReference type="Proteomes" id="UP000030143"/>
    </source>
</evidence>
<evidence type="ECO:0000256" key="1">
    <source>
        <dbReference type="ARBA" id="ARBA00022737"/>
    </source>
</evidence>
<dbReference type="AlphaFoldDB" id="A0A0A2KHQ4"/>
<dbReference type="STRING" id="27334.A0A0A2KHQ4"/>
<dbReference type="Pfam" id="PF12796">
    <property type="entry name" value="Ank_2"/>
    <property type="match status" value="1"/>
</dbReference>
<dbReference type="SMART" id="SM00248">
    <property type="entry name" value="ANK"/>
    <property type="match status" value="7"/>
</dbReference>
<evidence type="ECO:0000256" key="3">
    <source>
        <dbReference type="PROSITE-ProRule" id="PRU00023"/>
    </source>
</evidence>
<proteinExistence type="predicted"/>
<dbReference type="InterPro" id="IPR002110">
    <property type="entry name" value="Ankyrin_rpt"/>
</dbReference>
<dbReference type="SUPFAM" id="SSF48403">
    <property type="entry name" value="Ankyrin repeat"/>
    <property type="match status" value="1"/>
</dbReference>
<sequence length="542" mass="60752">MAYRNFHQCHPDFEGQLPIFHDTDGSPVYEAPYRILLQSTIVHNDTAALNSYNNSPHSRVFLQAYDGSYDNPFSIAFGYRSFDALRILIKMYLSDTSLTEPLEEYTRRLNVSFIHDACATADQELVLWTPLYCGAQALGEAGELMPYPKAGETPVTARQRAREHHERTEKFIYWLLDNGCSLSKSSVFEGDWDKTLPGGSEAASQLRSTVLGMAISYASYEMVGHLIAKGADVHAREVWLGPSGMQALIDHRGDVELADMVTIADDKGRLPLHWAMIGVRNHREEKDNADDIISRMIATVKTLLDARPATVDSRDQYGATAFHYALYTHIEYREVFQVVQVLLDAHPSVETLNSRDNRGMTVLGEAIRSFKSYGGTVEEVTSLIMILLANGANPRLCDNKARNILHMLCMQSIEESIAPVILDQILKFVDVNETDDDGHTSLHYLVKTVEQIDAVRHLIIQGADIVKSDHQGSTALHELIEGQIIKKRFETRVQRGRMRGRGYGNRKKGTRDELIQVLVNAGASMEKPNGAGQTPRQMLDNF</sequence>
<organism evidence="4 5">
    <name type="scientific">Penicillium expansum</name>
    <name type="common">Blue mold rot fungus</name>
    <dbReference type="NCBI Taxonomy" id="27334"/>
    <lineage>
        <taxon>Eukaryota</taxon>
        <taxon>Fungi</taxon>
        <taxon>Dikarya</taxon>
        <taxon>Ascomycota</taxon>
        <taxon>Pezizomycotina</taxon>
        <taxon>Eurotiomycetes</taxon>
        <taxon>Eurotiomycetidae</taxon>
        <taxon>Eurotiales</taxon>
        <taxon>Aspergillaceae</taxon>
        <taxon>Penicillium</taxon>
    </lineage>
</organism>